<proteinExistence type="predicted"/>
<protein>
    <submittedName>
        <fullName evidence="1">Uncharacterized protein</fullName>
    </submittedName>
</protein>
<sequence length="69" mass="7987">MFKKKKKLRNTLIFSVSFAATNRVTTECTDNVHIDSFEHYTNLTVSLHFCILISCDSTVFFKIQKLPTN</sequence>
<evidence type="ECO:0000313" key="1">
    <source>
        <dbReference type="WBParaSite" id="maker-PairedContig_950-snap-gene-0.24-mRNA-1"/>
    </source>
</evidence>
<name>A0A1I8F0S4_WUCBA</name>
<accession>A0A1I8F0S4</accession>
<reference evidence="1" key="1">
    <citation type="submission" date="2016-11" db="UniProtKB">
        <authorList>
            <consortium name="WormBaseParasite"/>
        </authorList>
    </citation>
    <scope>IDENTIFICATION</scope>
    <source>
        <strain evidence="1">pt0022</strain>
    </source>
</reference>
<dbReference type="AlphaFoldDB" id="A0A1I8F0S4"/>
<dbReference type="WBParaSite" id="maker-PairedContig_950-snap-gene-0.24-mRNA-1">
    <property type="protein sequence ID" value="maker-PairedContig_950-snap-gene-0.24-mRNA-1"/>
    <property type="gene ID" value="maker-PairedContig_950-snap-gene-0.24"/>
</dbReference>
<organism evidence="1">
    <name type="scientific">Wuchereria bancrofti</name>
    <dbReference type="NCBI Taxonomy" id="6293"/>
    <lineage>
        <taxon>Eukaryota</taxon>
        <taxon>Metazoa</taxon>
        <taxon>Ecdysozoa</taxon>
        <taxon>Nematoda</taxon>
        <taxon>Chromadorea</taxon>
        <taxon>Rhabditida</taxon>
        <taxon>Spirurina</taxon>
        <taxon>Spiruromorpha</taxon>
        <taxon>Filarioidea</taxon>
        <taxon>Onchocercidae</taxon>
        <taxon>Wuchereria</taxon>
    </lineage>
</organism>